<reference evidence="2 3" key="1">
    <citation type="submission" date="2017-05" db="EMBL/GenBank/DDBJ databases">
        <title>Complete and WGS of Bordetella genogroups.</title>
        <authorList>
            <person name="Spilker T."/>
            <person name="LiPuma J."/>
        </authorList>
    </citation>
    <scope>NUCLEOTIDE SEQUENCE [LARGE SCALE GENOMIC DNA]</scope>
    <source>
        <strain evidence="2 3">AU17610</strain>
    </source>
</reference>
<evidence type="ECO:0000256" key="1">
    <source>
        <dbReference type="SAM" id="MobiDB-lite"/>
    </source>
</evidence>
<dbReference type="AlphaFoldDB" id="A0A261S6K9"/>
<accession>A0A261S6K9</accession>
<feature type="region of interest" description="Disordered" evidence="1">
    <location>
        <begin position="31"/>
        <end position="50"/>
    </location>
</feature>
<feature type="compositionally biased region" description="Low complexity" evidence="1">
    <location>
        <begin position="31"/>
        <end position="46"/>
    </location>
</feature>
<sequence length="337" mass="33773">MSDAVAAAQPAERGKAPVGRLIERVVPATSAATPAAAPAAEPARVPTKSRGLAVTSGTHLASRLLKVRTSGGTGNVSFRLLDAAGKPAQLPPGLVFGDDGSLSGEVAVVSAPKTMNYVIEVRDSGGGRATRAIQFTINPPLNVSAGVIRATAGGKIRTPIKVVKVSGGTGAYTVSYADPAGGTFRLPPGLVLDGAGNLSGAVPMNTEKLEGLTATVADEGGASVMVPLEFNLGPALEVATVPLQLTAGATISAPIPVVSAAGGSGAVRYTLIDKDGGATAHLPEGLRFDSATGTISGQAPMVPQSGAFMIYAQDAGGGEARGKFEWTVNKPLEMIMD</sequence>
<name>A0A261S6K9_9BORD</name>
<dbReference type="Gene3D" id="2.60.40.10">
    <property type="entry name" value="Immunoglobulins"/>
    <property type="match status" value="1"/>
</dbReference>
<dbReference type="InterPro" id="IPR015919">
    <property type="entry name" value="Cadherin-like_sf"/>
</dbReference>
<evidence type="ECO:0000313" key="2">
    <source>
        <dbReference type="EMBL" id="OZI32989.1"/>
    </source>
</evidence>
<dbReference type="EMBL" id="NEVL01000004">
    <property type="protein sequence ID" value="OZI32989.1"/>
    <property type="molecule type" value="Genomic_DNA"/>
</dbReference>
<dbReference type="RefSeq" id="WP_094827984.1">
    <property type="nucleotide sequence ID" value="NZ_NEVL01000004.1"/>
</dbReference>
<dbReference type="Proteomes" id="UP000217005">
    <property type="component" value="Unassembled WGS sequence"/>
</dbReference>
<dbReference type="GO" id="GO:0005509">
    <property type="term" value="F:calcium ion binding"/>
    <property type="evidence" value="ECO:0007669"/>
    <property type="project" value="InterPro"/>
</dbReference>
<dbReference type="Pfam" id="PF05345">
    <property type="entry name" value="He_PIG"/>
    <property type="match status" value="2"/>
</dbReference>
<proteinExistence type="predicted"/>
<dbReference type="GO" id="GO:0016020">
    <property type="term" value="C:membrane"/>
    <property type="evidence" value="ECO:0007669"/>
    <property type="project" value="InterPro"/>
</dbReference>
<gene>
    <name evidence="2" type="ORF">CEG14_19190</name>
</gene>
<evidence type="ECO:0000313" key="3">
    <source>
        <dbReference type="Proteomes" id="UP000217005"/>
    </source>
</evidence>
<dbReference type="InterPro" id="IPR013783">
    <property type="entry name" value="Ig-like_fold"/>
</dbReference>
<dbReference type="OrthoDB" id="8689917at2"/>
<dbReference type="SUPFAM" id="SSF49313">
    <property type="entry name" value="Cadherin-like"/>
    <property type="match status" value="1"/>
</dbReference>
<protein>
    <submittedName>
        <fullName evidence="2">Uncharacterized protein</fullName>
    </submittedName>
</protein>
<comment type="caution">
    <text evidence="2">The sequence shown here is derived from an EMBL/GenBank/DDBJ whole genome shotgun (WGS) entry which is preliminary data.</text>
</comment>
<organism evidence="2 3">
    <name type="scientific">Bordetella genomosp. 1</name>
    <dbReference type="NCBI Taxonomy" id="1395607"/>
    <lineage>
        <taxon>Bacteria</taxon>
        <taxon>Pseudomonadati</taxon>
        <taxon>Pseudomonadota</taxon>
        <taxon>Betaproteobacteria</taxon>
        <taxon>Burkholderiales</taxon>
        <taxon>Alcaligenaceae</taxon>
        <taxon>Bordetella</taxon>
    </lineage>
</organism>